<evidence type="ECO:0000256" key="1">
    <source>
        <dbReference type="SAM" id="MobiDB-lite"/>
    </source>
</evidence>
<feature type="compositionally biased region" description="Polar residues" evidence="1">
    <location>
        <begin position="37"/>
        <end position="49"/>
    </location>
</feature>
<evidence type="ECO:0000313" key="2">
    <source>
        <dbReference type="EMBL" id="PSN65417.1"/>
    </source>
</evidence>
<dbReference type="InterPro" id="IPR053175">
    <property type="entry name" value="DHMBA_Reg_Transcription_Factor"/>
</dbReference>
<name>A0A2T2NJ10_CORCC</name>
<feature type="region of interest" description="Disordered" evidence="1">
    <location>
        <begin position="1"/>
        <end position="49"/>
    </location>
</feature>
<organism evidence="2 3">
    <name type="scientific">Corynespora cassiicola Philippines</name>
    <dbReference type="NCBI Taxonomy" id="1448308"/>
    <lineage>
        <taxon>Eukaryota</taxon>
        <taxon>Fungi</taxon>
        <taxon>Dikarya</taxon>
        <taxon>Ascomycota</taxon>
        <taxon>Pezizomycotina</taxon>
        <taxon>Dothideomycetes</taxon>
        <taxon>Pleosporomycetidae</taxon>
        <taxon>Pleosporales</taxon>
        <taxon>Corynesporascaceae</taxon>
        <taxon>Corynespora</taxon>
    </lineage>
</organism>
<accession>A0A2T2NJ10</accession>
<dbReference type="OrthoDB" id="5429770at2759"/>
<protein>
    <submittedName>
        <fullName evidence="2">Uncharacterized protein</fullName>
    </submittedName>
</protein>
<gene>
    <name evidence="2" type="ORF">BS50DRAFT_645593</name>
</gene>
<proteinExistence type="predicted"/>
<reference evidence="2 3" key="1">
    <citation type="journal article" date="2018" name="Front. Microbiol.">
        <title>Genome-Wide Analysis of Corynespora cassiicola Leaf Fall Disease Putative Effectors.</title>
        <authorList>
            <person name="Lopez D."/>
            <person name="Ribeiro S."/>
            <person name="Label P."/>
            <person name="Fumanal B."/>
            <person name="Venisse J.S."/>
            <person name="Kohler A."/>
            <person name="de Oliveira R.R."/>
            <person name="Labutti K."/>
            <person name="Lipzen A."/>
            <person name="Lail K."/>
            <person name="Bauer D."/>
            <person name="Ohm R.A."/>
            <person name="Barry K.W."/>
            <person name="Spatafora J."/>
            <person name="Grigoriev I.V."/>
            <person name="Martin F.M."/>
            <person name="Pujade-Renaud V."/>
        </authorList>
    </citation>
    <scope>NUCLEOTIDE SEQUENCE [LARGE SCALE GENOMIC DNA]</scope>
    <source>
        <strain evidence="2 3">Philippines</strain>
    </source>
</reference>
<dbReference type="Proteomes" id="UP000240883">
    <property type="component" value="Unassembled WGS sequence"/>
</dbReference>
<dbReference type="AlphaFoldDB" id="A0A2T2NJ10"/>
<keyword evidence="3" id="KW-1185">Reference proteome</keyword>
<dbReference type="PANTHER" id="PTHR38791">
    <property type="entry name" value="ZN(II)2CYS6 TRANSCRIPTION FACTOR (EUROFUNG)-RELATED-RELATED"/>
    <property type="match status" value="1"/>
</dbReference>
<dbReference type="EMBL" id="KZ678137">
    <property type="protein sequence ID" value="PSN65417.1"/>
    <property type="molecule type" value="Genomic_DNA"/>
</dbReference>
<feature type="compositionally biased region" description="Basic and acidic residues" evidence="1">
    <location>
        <begin position="1"/>
        <end position="22"/>
    </location>
</feature>
<sequence length="438" mass="49854">MFRNENDVVAKKAKTRYQELSKQRAQKKGAGQAVDTPESNTSDSESSNLTSDKLIVPITECVPLKAVTRELMPSVEDQAVGFFFSNYVINPSLVPRGDYDFLYDLINKPDTPQILQSSLTAASLASMANATKSPAVMQRAQQDIGLRIFQQYYGVILTAALETKQPVPAEITRLWEKSVEMRDYKVHGKHWTVKMVRFMVDAINLAHDKTSDPQTIVENALAYDQGLDDIHDLVPNVWRYETLYLEKQVKDVYGNLYHVYLEPWILYMWNNLRTVRLILHGVIIQAMQRGAAQTPPLFPQEHIVSQIETSRQVMRYTATMVCASIPQINGQIPFPDLTSLQPSSEIPFTEIVDLQDPRYRLHPRGTFLKASRPTGMHHLVYPLHALGEHELCPPDLRLWIIDELQFIYSKIGARQALVFAEDLTSILKDPKGRGSRYL</sequence>
<dbReference type="PANTHER" id="PTHR38791:SF5">
    <property type="entry name" value="TRANSCRIPTION FACTOR DBAG-RELATED"/>
    <property type="match status" value="1"/>
</dbReference>
<evidence type="ECO:0000313" key="3">
    <source>
        <dbReference type="Proteomes" id="UP000240883"/>
    </source>
</evidence>
<dbReference type="STRING" id="1448308.A0A2T2NJ10"/>